<evidence type="ECO:0000313" key="2">
    <source>
        <dbReference type="Proteomes" id="UP000037109"/>
    </source>
</evidence>
<organism evidence="1 2">
    <name type="scientific">Sporosarcina globispora</name>
    <name type="common">Bacillus globisporus</name>
    <dbReference type="NCBI Taxonomy" id="1459"/>
    <lineage>
        <taxon>Bacteria</taxon>
        <taxon>Bacillati</taxon>
        <taxon>Bacillota</taxon>
        <taxon>Bacilli</taxon>
        <taxon>Bacillales</taxon>
        <taxon>Caryophanaceae</taxon>
        <taxon>Sporosarcina</taxon>
    </lineage>
</organism>
<name>A0A0M0G9N8_SPOGL</name>
<proteinExistence type="predicted"/>
<reference evidence="2" key="1">
    <citation type="submission" date="2015-07" db="EMBL/GenBank/DDBJ databases">
        <title>Fjat-10036 dsm4.</title>
        <authorList>
            <person name="Liu B."/>
            <person name="Wang J."/>
            <person name="Zhu Y."/>
            <person name="Liu G."/>
            <person name="Chen Q."/>
            <person name="Chen Z."/>
            <person name="Lan J."/>
            <person name="Che J."/>
            <person name="Ge C."/>
            <person name="Shi H."/>
            <person name="Pan Z."/>
            <person name="Liu X."/>
        </authorList>
    </citation>
    <scope>NUCLEOTIDE SEQUENCE [LARGE SCALE GENOMIC DNA]</scope>
    <source>
        <strain evidence="2">DSM 4</strain>
    </source>
</reference>
<evidence type="ECO:0000313" key="1">
    <source>
        <dbReference type="EMBL" id="KON86620.1"/>
    </source>
</evidence>
<dbReference type="RefSeq" id="WP_053433988.1">
    <property type="nucleotide sequence ID" value="NZ_LGUF01000007.1"/>
</dbReference>
<dbReference type="AlphaFoldDB" id="A0A0M0G9N8"/>
<sequence length="72" mass="8291">MNGLLLRAQESGEQIEMIYQNGTGEISQRVVKILEVQSDSIKAFCFLRKMPRVFRRDNILSIGPMRKHRKGA</sequence>
<dbReference type="PATRIC" id="fig|1459.3.peg.1543"/>
<accession>A0A0M0G9N8</accession>
<gene>
    <name evidence="1" type="ORF">AF332_07180</name>
</gene>
<evidence type="ECO:0008006" key="3">
    <source>
        <dbReference type="Google" id="ProtNLM"/>
    </source>
</evidence>
<dbReference type="Proteomes" id="UP000037109">
    <property type="component" value="Unassembled WGS sequence"/>
</dbReference>
<dbReference type="EMBL" id="LGUF01000007">
    <property type="protein sequence ID" value="KON86620.1"/>
    <property type="molecule type" value="Genomic_DNA"/>
</dbReference>
<protein>
    <recommendedName>
        <fullName evidence="3">WYL domain-containing protein</fullName>
    </recommendedName>
</protein>
<dbReference type="OrthoDB" id="2112405at2"/>
<comment type="caution">
    <text evidence="1">The sequence shown here is derived from an EMBL/GenBank/DDBJ whole genome shotgun (WGS) entry which is preliminary data.</text>
</comment>
<keyword evidence="2" id="KW-1185">Reference proteome</keyword>